<protein>
    <submittedName>
        <fullName evidence="1">Uncharacterized protein</fullName>
    </submittedName>
</protein>
<gene>
    <name evidence="1" type="ORF">QJS04_geneDACA023831</name>
</gene>
<keyword evidence="2" id="KW-1185">Reference proteome</keyword>
<dbReference type="EMBL" id="JAUJYN010000008">
    <property type="protein sequence ID" value="KAK1265723.1"/>
    <property type="molecule type" value="Genomic_DNA"/>
</dbReference>
<evidence type="ECO:0000313" key="1">
    <source>
        <dbReference type="EMBL" id="KAK1265723.1"/>
    </source>
</evidence>
<evidence type="ECO:0000313" key="2">
    <source>
        <dbReference type="Proteomes" id="UP001179952"/>
    </source>
</evidence>
<dbReference type="AlphaFoldDB" id="A0AAV9AN03"/>
<reference evidence="1" key="1">
    <citation type="journal article" date="2023" name="Nat. Commun.">
        <title>Diploid and tetraploid genomes of Acorus and the evolution of monocots.</title>
        <authorList>
            <person name="Ma L."/>
            <person name="Liu K.W."/>
            <person name="Li Z."/>
            <person name="Hsiao Y.Y."/>
            <person name="Qi Y."/>
            <person name="Fu T."/>
            <person name="Tang G.D."/>
            <person name="Zhang D."/>
            <person name="Sun W.H."/>
            <person name="Liu D.K."/>
            <person name="Li Y."/>
            <person name="Chen G.Z."/>
            <person name="Liu X.D."/>
            <person name="Liao X.Y."/>
            <person name="Jiang Y.T."/>
            <person name="Yu X."/>
            <person name="Hao Y."/>
            <person name="Huang J."/>
            <person name="Zhao X.W."/>
            <person name="Ke S."/>
            <person name="Chen Y.Y."/>
            <person name="Wu W.L."/>
            <person name="Hsu J.L."/>
            <person name="Lin Y.F."/>
            <person name="Huang M.D."/>
            <person name="Li C.Y."/>
            <person name="Huang L."/>
            <person name="Wang Z.W."/>
            <person name="Zhao X."/>
            <person name="Zhong W.Y."/>
            <person name="Peng D.H."/>
            <person name="Ahmad S."/>
            <person name="Lan S."/>
            <person name="Zhang J.S."/>
            <person name="Tsai W.C."/>
            <person name="Van de Peer Y."/>
            <person name="Liu Z.J."/>
        </authorList>
    </citation>
    <scope>NUCLEOTIDE SEQUENCE</scope>
    <source>
        <strain evidence="1">SCP</strain>
    </source>
</reference>
<reference evidence="1" key="2">
    <citation type="submission" date="2023-06" db="EMBL/GenBank/DDBJ databases">
        <authorList>
            <person name="Ma L."/>
            <person name="Liu K.-W."/>
            <person name="Li Z."/>
            <person name="Hsiao Y.-Y."/>
            <person name="Qi Y."/>
            <person name="Fu T."/>
            <person name="Tang G."/>
            <person name="Zhang D."/>
            <person name="Sun W.-H."/>
            <person name="Liu D.-K."/>
            <person name="Li Y."/>
            <person name="Chen G.-Z."/>
            <person name="Liu X.-D."/>
            <person name="Liao X.-Y."/>
            <person name="Jiang Y.-T."/>
            <person name="Yu X."/>
            <person name="Hao Y."/>
            <person name="Huang J."/>
            <person name="Zhao X.-W."/>
            <person name="Ke S."/>
            <person name="Chen Y.-Y."/>
            <person name="Wu W.-L."/>
            <person name="Hsu J.-L."/>
            <person name="Lin Y.-F."/>
            <person name="Huang M.-D."/>
            <person name="Li C.-Y."/>
            <person name="Huang L."/>
            <person name="Wang Z.-W."/>
            <person name="Zhao X."/>
            <person name="Zhong W.-Y."/>
            <person name="Peng D.-H."/>
            <person name="Ahmad S."/>
            <person name="Lan S."/>
            <person name="Zhang J.-S."/>
            <person name="Tsai W.-C."/>
            <person name="Van De Peer Y."/>
            <person name="Liu Z.-J."/>
        </authorList>
    </citation>
    <scope>NUCLEOTIDE SEQUENCE</scope>
    <source>
        <strain evidence="1">SCP</strain>
        <tissue evidence="1">Leaves</tissue>
    </source>
</reference>
<comment type="caution">
    <text evidence="1">The sequence shown here is derived from an EMBL/GenBank/DDBJ whole genome shotgun (WGS) entry which is preliminary data.</text>
</comment>
<proteinExistence type="predicted"/>
<organism evidence="1 2">
    <name type="scientific">Acorus gramineus</name>
    <name type="common">Dwarf sweet flag</name>
    <dbReference type="NCBI Taxonomy" id="55184"/>
    <lineage>
        <taxon>Eukaryota</taxon>
        <taxon>Viridiplantae</taxon>
        <taxon>Streptophyta</taxon>
        <taxon>Embryophyta</taxon>
        <taxon>Tracheophyta</taxon>
        <taxon>Spermatophyta</taxon>
        <taxon>Magnoliopsida</taxon>
        <taxon>Liliopsida</taxon>
        <taxon>Acoraceae</taxon>
        <taxon>Acorus</taxon>
    </lineage>
</organism>
<sequence length="61" mass="6725">MVEVLEKRNYFERIQPDRSGSGALSQATLEVQEPTNCITGSSNSMSYVPVTMTWALASTLK</sequence>
<accession>A0AAV9AN03</accession>
<dbReference type="Proteomes" id="UP001179952">
    <property type="component" value="Unassembled WGS sequence"/>
</dbReference>
<name>A0AAV9AN03_ACOGR</name>